<dbReference type="EMBL" id="JBEDNQ010000009">
    <property type="protein sequence ID" value="MEQ3553080.1"/>
    <property type="molecule type" value="Genomic_DNA"/>
</dbReference>
<feature type="compositionally biased region" description="Basic and acidic residues" evidence="1">
    <location>
        <begin position="150"/>
        <end position="168"/>
    </location>
</feature>
<dbReference type="RefSeq" id="WP_349300148.1">
    <property type="nucleotide sequence ID" value="NZ_JBEDNQ010000009.1"/>
</dbReference>
<keyword evidence="3" id="KW-1185">Reference proteome</keyword>
<accession>A0ABV1KF45</accession>
<reference evidence="2 3" key="1">
    <citation type="submission" date="2024-03" db="EMBL/GenBank/DDBJ databases">
        <title>Draft genome sequence of Pseudonocardia nematodicida JCM 31783.</title>
        <authorList>
            <person name="Butdee W."/>
            <person name="Duangmal K."/>
        </authorList>
    </citation>
    <scope>NUCLEOTIDE SEQUENCE [LARGE SCALE GENOMIC DNA]</scope>
    <source>
        <strain evidence="2 3">JCM 31783</strain>
    </source>
</reference>
<evidence type="ECO:0008006" key="4">
    <source>
        <dbReference type="Google" id="ProtNLM"/>
    </source>
</evidence>
<evidence type="ECO:0000313" key="3">
    <source>
        <dbReference type="Proteomes" id="UP001494902"/>
    </source>
</evidence>
<protein>
    <recommendedName>
        <fullName evidence="4">Peptidase C39-like domain-containing protein</fullName>
    </recommendedName>
</protein>
<proteinExistence type="predicted"/>
<sequence>MTGPLPIGPLRTGDGPAVQADGVSCGPSVLVVTAALTGAGWPGAVGPRFAAAQALAHRQANRVWPRALGTTPWGMRAWLRRHAPAAGRYRVRRWTGELPSEITAAVADGRPVPLLVGSASLPRHWVLVTGLDGAHGPDHAGGRDGATGPGRDRGDGRAGGEAPARGDRSGSSTTGSDGRPAWRVYDPAAGRVRVLRPDDLLTGNATRAVSWPRPWAALLPVR</sequence>
<feature type="region of interest" description="Disordered" evidence="1">
    <location>
        <begin position="132"/>
        <end position="183"/>
    </location>
</feature>
<evidence type="ECO:0000313" key="2">
    <source>
        <dbReference type="EMBL" id="MEQ3553080.1"/>
    </source>
</evidence>
<comment type="caution">
    <text evidence="2">The sequence shown here is derived from an EMBL/GenBank/DDBJ whole genome shotgun (WGS) entry which is preliminary data.</text>
</comment>
<name>A0ABV1KF45_9PSEU</name>
<evidence type="ECO:0000256" key="1">
    <source>
        <dbReference type="SAM" id="MobiDB-lite"/>
    </source>
</evidence>
<gene>
    <name evidence="2" type="ORF">WIS52_21645</name>
</gene>
<feature type="compositionally biased region" description="Low complexity" evidence="1">
    <location>
        <begin position="169"/>
        <end position="179"/>
    </location>
</feature>
<dbReference type="Proteomes" id="UP001494902">
    <property type="component" value="Unassembled WGS sequence"/>
</dbReference>
<organism evidence="2 3">
    <name type="scientific">Pseudonocardia nematodicida</name>
    <dbReference type="NCBI Taxonomy" id="1206997"/>
    <lineage>
        <taxon>Bacteria</taxon>
        <taxon>Bacillati</taxon>
        <taxon>Actinomycetota</taxon>
        <taxon>Actinomycetes</taxon>
        <taxon>Pseudonocardiales</taxon>
        <taxon>Pseudonocardiaceae</taxon>
        <taxon>Pseudonocardia</taxon>
    </lineage>
</organism>